<dbReference type="EC" id="5.2.1.8" evidence="4"/>
<comment type="similarity">
    <text evidence="4">Belongs to the FKBP-type PPIase family.</text>
</comment>
<proteinExistence type="inferred from homology"/>
<dbReference type="Gene3D" id="2.60.120.340">
    <property type="entry name" value="Nucleoplasmin core domain"/>
    <property type="match status" value="1"/>
</dbReference>
<feature type="domain" description="PPIase FKBP-type" evidence="7">
    <location>
        <begin position="361"/>
        <end position="447"/>
    </location>
</feature>
<comment type="caution">
    <text evidence="8">The sequence shown here is derived from an EMBL/GenBank/DDBJ whole genome shotgun (WGS) entry which is preliminary data.</text>
</comment>
<evidence type="ECO:0000259" key="7">
    <source>
        <dbReference type="PROSITE" id="PS50059"/>
    </source>
</evidence>
<keyword evidence="3 4" id="KW-0413">Isomerase</keyword>
<keyword evidence="2 4" id="KW-0697">Rotamase</keyword>
<dbReference type="InterPro" id="IPR001179">
    <property type="entry name" value="PPIase_FKBP_dom"/>
</dbReference>
<protein>
    <recommendedName>
        <fullName evidence="4">FK506-binding protein</fullName>
        <ecNumber evidence="4">5.2.1.8</ecNumber>
    </recommendedName>
</protein>
<dbReference type="PANTHER" id="PTHR43811:SF19">
    <property type="entry name" value="39 KDA FK506-BINDING NUCLEAR PROTEIN"/>
    <property type="match status" value="1"/>
</dbReference>
<dbReference type="EMBL" id="JAEAOA010001995">
    <property type="protein sequence ID" value="KAK3608155.1"/>
    <property type="molecule type" value="Genomic_DNA"/>
</dbReference>
<dbReference type="GO" id="GO:0000785">
    <property type="term" value="C:chromatin"/>
    <property type="evidence" value="ECO:0007669"/>
    <property type="project" value="TreeGrafter"/>
</dbReference>
<dbReference type="FunFam" id="3.10.50.40:FF:000006">
    <property type="entry name" value="Peptidyl-prolyl cis-trans isomerase"/>
    <property type="match status" value="1"/>
</dbReference>
<dbReference type="InterPro" id="IPR041232">
    <property type="entry name" value="NPL"/>
</dbReference>
<organism evidence="8 9">
    <name type="scientific">Potamilus streckersoni</name>
    <dbReference type="NCBI Taxonomy" id="2493646"/>
    <lineage>
        <taxon>Eukaryota</taxon>
        <taxon>Metazoa</taxon>
        <taxon>Spiralia</taxon>
        <taxon>Lophotrochozoa</taxon>
        <taxon>Mollusca</taxon>
        <taxon>Bivalvia</taxon>
        <taxon>Autobranchia</taxon>
        <taxon>Heteroconchia</taxon>
        <taxon>Palaeoheterodonta</taxon>
        <taxon>Unionida</taxon>
        <taxon>Unionoidea</taxon>
        <taxon>Unionidae</taxon>
        <taxon>Ambleminae</taxon>
        <taxon>Lampsilini</taxon>
        <taxon>Potamilus</taxon>
    </lineage>
</organism>
<feature type="compositionally biased region" description="Polar residues" evidence="6">
    <location>
        <begin position="285"/>
        <end position="294"/>
    </location>
</feature>
<dbReference type="InterPro" id="IPR018247">
    <property type="entry name" value="EF_Hand_1_Ca_BS"/>
</dbReference>
<reference evidence="8" key="1">
    <citation type="journal article" date="2021" name="Genome Biol. Evol.">
        <title>A High-Quality Reference Genome for a Parasitic Bivalve with Doubly Uniparental Inheritance (Bivalvia: Unionida).</title>
        <authorList>
            <person name="Smith C.H."/>
        </authorList>
    </citation>
    <scope>NUCLEOTIDE SEQUENCE</scope>
    <source>
        <strain evidence="8">CHS0354</strain>
    </source>
</reference>
<evidence type="ECO:0000313" key="8">
    <source>
        <dbReference type="EMBL" id="KAK3608155.1"/>
    </source>
</evidence>
<evidence type="ECO:0000256" key="3">
    <source>
        <dbReference type="ARBA" id="ARBA00023235"/>
    </source>
</evidence>
<dbReference type="InterPro" id="IPR023566">
    <property type="entry name" value="PPIase_Fpr3/Fpr4-like"/>
</dbReference>
<dbReference type="GO" id="GO:0003755">
    <property type="term" value="F:peptidyl-prolyl cis-trans isomerase activity"/>
    <property type="evidence" value="ECO:0007669"/>
    <property type="project" value="UniProtKB-KW"/>
</dbReference>
<dbReference type="PROSITE" id="PS00018">
    <property type="entry name" value="EF_HAND_1"/>
    <property type="match status" value="1"/>
</dbReference>
<dbReference type="PANTHER" id="PTHR43811">
    <property type="entry name" value="FKBP-TYPE PEPTIDYL-PROLYL CIS-TRANS ISOMERASE FKPA"/>
    <property type="match status" value="1"/>
</dbReference>
<evidence type="ECO:0000256" key="1">
    <source>
        <dbReference type="ARBA" id="ARBA00000971"/>
    </source>
</evidence>
<dbReference type="Gene3D" id="3.10.50.40">
    <property type="match status" value="1"/>
</dbReference>
<reference evidence="8" key="3">
    <citation type="submission" date="2023-05" db="EMBL/GenBank/DDBJ databases">
        <authorList>
            <person name="Smith C.H."/>
        </authorList>
    </citation>
    <scope>NUCLEOTIDE SEQUENCE</scope>
    <source>
        <strain evidence="8">CHS0354</strain>
        <tissue evidence="8">Mantle</tissue>
    </source>
</reference>
<feature type="compositionally biased region" description="Basic residues" evidence="6">
    <location>
        <begin position="269"/>
        <end position="280"/>
    </location>
</feature>
<evidence type="ECO:0000256" key="4">
    <source>
        <dbReference type="PIRNR" id="PIRNR001473"/>
    </source>
</evidence>
<dbReference type="InterPro" id="IPR046357">
    <property type="entry name" value="PPIase_dom_sf"/>
</dbReference>
<evidence type="ECO:0000256" key="6">
    <source>
        <dbReference type="SAM" id="MobiDB-lite"/>
    </source>
</evidence>
<sequence length="447" mass="50078">MVVLRELRSMFWGVTIDGGKRYTQTVERSFHISMAALEAVPEGNSSGKHLSQVSVMINHDKAEFLLCTLNHKHLLQQPLNLSFTEGEEVTFFLNGQGVVHLTGYLLEDHIDDGLEDFTLGTDEEKELEEEEMSDDYYEDSDEAPELVNLKKKKSLKKLELTPGSKRKATDKGIPNKKLKMEEMYEDESDEDDSDEDDDLDPDEFADFFDDEAEEAESDEEEDEEDIAESKTSLGKNQKQSKENRATLDAVTVQTPQNSLVAGGDANSSSKKKKKKKKKKNKDQEAGSNQQTAAGQQQTPKPQQQTPKSQQQTPKPQQQTPKPQQQTPKSQQQQQTPKKQVLAGGILMEELKVGNGPDAKKGKMVHVYYVGRLNNGKQFDSCQSGKPFRFRLGKNEVIKGWEIGLEGMKVGGKRRLTVPPQQGYGSQKQGEIPPNSTLIFEVELKAVS</sequence>
<comment type="catalytic activity">
    <reaction evidence="1 4 5">
        <text>[protein]-peptidylproline (omega=180) = [protein]-peptidylproline (omega=0)</text>
        <dbReference type="Rhea" id="RHEA:16237"/>
        <dbReference type="Rhea" id="RHEA-COMP:10747"/>
        <dbReference type="Rhea" id="RHEA-COMP:10748"/>
        <dbReference type="ChEBI" id="CHEBI:83833"/>
        <dbReference type="ChEBI" id="CHEBI:83834"/>
        <dbReference type="EC" id="5.2.1.8"/>
    </reaction>
</comment>
<evidence type="ECO:0000256" key="2">
    <source>
        <dbReference type="ARBA" id="ARBA00023110"/>
    </source>
</evidence>
<evidence type="ECO:0000256" key="5">
    <source>
        <dbReference type="PROSITE-ProRule" id="PRU00277"/>
    </source>
</evidence>
<dbReference type="Pfam" id="PF17800">
    <property type="entry name" value="NPL"/>
    <property type="match status" value="1"/>
</dbReference>
<keyword evidence="9" id="KW-1185">Reference proteome</keyword>
<reference evidence="8" key="2">
    <citation type="journal article" date="2021" name="Genome Biol. Evol.">
        <title>Developing a high-quality reference genome for a parasitic bivalve with doubly uniparental inheritance (Bivalvia: Unionida).</title>
        <authorList>
            <person name="Smith C.H."/>
        </authorList>
    </citation>
    <scope>NUCLEOTIDE SEQUENCE</scope>
    <source>
        <strain evidence="8">CHS0354</strain>
        <tissue evidence="8">Mantle</tissue>
    </source>
</reference>
<dbReference type="SUPFAM" id="SSF54534">
    <property type="entry name" value="FKBP-like"/>
    <property type="match status" value="1"/>
</dbReference>
<dbReference type="AlphaFoldDB" id="A0AAE0TDZ4"/>
<gene>
    <name evidence="8" type="ORF">CHS0354_034114</name>
</gene>
<dbReference type="PIRSF" id="PIRSF001473">
    <property type="entry name" value="FK506-bp_FPR3"/>
    <property type="match status" value="1"/>
</dbReference>
<accession>A0AAE0TDZ4</accession>
<feature type="compositionally biased region" description="Acidic residues" evidence="6">
    <location>
        <begin position="183"/>
        <end position="226"/>
    </location>
</feature>
<feature type="compositionally biased region" description="Low complexity" evidence="6">
    <location>
        <begin position="295"/>
        <end position="339"/>
    </location>
</feature>
<dbReference type="GO" id="GO:0005730">
    <property type="term" value="C:nucleolus"/>
    <property type="evidence" value="ECO:0007669"/>
    <property type="project" value="TreeGrafter"/>
</dbReference>
<evidence type="ECO:0000313" key="9">
    <source>
        <dbReference type="Proteomes" id="UP001195483"/>
    </source>
</evidence>
<dbReference type="Proteomes" id="UP001195483">
    <property type="component" value="Unassembled WGS sequence"/>
</dbReference>
<dbReference type="PROSITE" id="PS50059">
    <property type="entry name" value="FKBP_PPIASE"/>
    <property type="match status" value="1"/>
</dbReference>
<feature type="region of interest" description="Disordered" evidence="6">
    <location>
        <begin position="161"/>
        <end position="342"/>
    </location>
</feature>
<dbReference type="Pfam" id="PF00254">
    <property type="entry name" value="FKBP_C"/>
    <property type="match status" value="1"/>
</dbReference>
<name>A0AAE0TDZ4_9BIVA</name>